<accession>A0A7J9HMF8</accession>
<sequence>MIVFINLEKLLVSQVLINGKLQRIECGRYGHLKETCPQAPKEAIRSGEKNPMSENHRSTEGLKIGNDEYGSWMLVERRTRRNPRDQNSFGKSGYGEKSKGSGFNALKIDSLELGSDLRKDKNHCL</sequence>
<name>A0A7J9HMF8_9ROSI</name>
<organism evidence="2 3">
    <name type="scientific">Gossypium harknessii</name>
    <dbReference type="NCBI Taxonomy" id="34285"/>
    <lineage>
        <taxon>Eukaryota</taxon>
        <taxon>Viridiplantae</taxon>
        <taxon>Streptophyta</taxon>
        <taxon>Embryophyta</taxon>
        <taxon>Tracheophyta</taxon>
        <taxon>Spermatophyta</taxon>
        <taxon>Magnoliopsida</taxon>
        <taxon>eudicotyledons</taxon>
        <taxon>Gunneridae</taxon>
        <taxon>Pentapetalae</taxon>
        <taxon>rosids</taxon>
        <taxon>malvids</taxon>
        <taxon>Malvales</taxon>
        <taxon>Malvaceae</taxon>
        <taxon>Malvoideae</taxon>
        <taxon>Gossypium</taxon>
    </lineage>
</organism>
<dbReference type="Proteomes" id="UP000593560">
    <property type="component" value="Unassembled WGS sequence"/>
</dbReference>
<feature type="region of interest" description="Disordered" evidence="1">
    <location>
        <begin position="38"/>
        <end position="64"/>
    </location>
</feature>
<reference evidence="2 3" key="1">
    <citation type="journal article" date="2019" name="Genome Biol. Evol.">
        <title>Insights into the evolution of the New World diploid cottons (Gossypium, subgenus Houzingenia) based on genome sequencing.</title>
        <authorList>
            <person name="Grover C.E."/>
            <person name="Arick M.A. 2nd"/>
            <person name="Thrash A."/>
            <person name="Conover J.L."/>
            <person name="Sanders W.S."/>
            <person name="Peterson D.G."/>
            <person name="Frelichowski J.E."/>
            <person name="Scheffler J.A."/>
            <person name="Scheffler B.E."/>
            <person name="Wendel J.F."/>
        </authorList>
    </citation>
    <scope>NUCLEOTIDE SEQUENCE [LARGE SCALE GENOMIC DNA]</scope>
    <source>
        <strain evidence="2">0</strain>
        <tissue evidence="2">Leaf</tissue>
    </source>
</reference>
<dbReference type="EMBL" id="JABFAD010000010">
    <property type="protein sequence ID" value="MBA0810818.1"/>
    <property type="molecule type" value="Genomic_DNA"/>
</dbReference>
<keyword evidence="3" id="KW-1185">Reference proteome</keyword>
<evidence type="ECO:0008006" key="4">
    <source>
        <dbReference type="Google" id="ProtNLM"/>
    </source>
</evidence>
<proteinExistence type="predicted"/>
<gene>
    <name evidence="2" type="ORF">Gohar_002776</name>
</gene>
<evidence type="ECO:0000256" key="1">
    <source>
        <dbReference type="SAM" id="MobiDB-lite"/>
    </source>
</evidence>
<protein>
    <recommendedName>
        <fullName evidence="4">CCHC-type domain-containing protein</fullName>
    </recommendedName>
</protein>
<evidence type="ECO:0000313" key="3">
    <source>
        <dbReference type="Proteomes" id="UP000593560"/>
    </source>
</evidence>
<evidence type="ECO:0000313" key="2">
    <source>
        <dbReference type="EMBL" id="MBA0810818.1"/>
    </source>
</evidence>
<dbReference type="AlphaFoldDB" id="A0A7J9HMF8"/>
<feature type="region of interest" description="Disordered" evidence="1">
    <location>
        <begin position="76"/>
        <end position="102"/>
    </location>
</feature>
<dbReference type="OrthoDB" id="10542838at2759"/>
<comment type="caution">
    <text evidence="2">The sequence shown here is derived from an EMBL/GenBank/DDBJ whole genome shotgun (WGS) entry which is preliminary data.</text>
</comment>